<organism evidence="1 2">
    <name type="scientific">Aureimonas endophytica</name>
    <dbReference type="NCBI Taxonomy" id="2027858"/>
    <lineage>
        <taxon>Bacteria</taxon>
        <taxon>Pseudomonadati</taxon>
        <taxon>Pseudomonadota</taxon>
        <taxon>Alphaproteobacteria</taxon>
        <taxon>Hyphomicrobiales</taxon>
        <taxon>Aurantimonadaceae</taxon>
        <taxon>Aureimonas</taxon>
    </lineage>
</organism>
<dbReference type="RefSeq" id="WP_188912371.1">
    <property type="nucleotide sequence ID" value="NZ_BMIQ01000009.1"/>
</dbReference>
<name>A0A917ECT1_9HYPH</name>
<protein>
    <submittedName>
        <fullName evidence="1">Uncharacterized protein</fullName>
    </submittedName>
</protein>
<evidence type="ECO:0000313" key="1">
    <source>
        <dbReference type="EMBL" id="GGE19971.1"/>
    </source>
</evidence>
<dbReference type="EMBL" id="BMIQ01000009">
    <property type="protein sequence ID" value="GGE19971.1"/>
    <property type="molecule type" value="Genomic_DNA"/>
</dbReference>
<proteinExistence type="predicted"/>
<sequence length="144" mass="16133">MAQIAAHGGGLPHQVHEAAFAVHWIVGNAEAIRYQPQPEHAAAFVYEAILRFAHRKAPPIDFPQFQRIVNALFYAEPAIIGRLALDSKAVEHGTMAADELIRHRFLVRDWFDLRLRQKRAILEPLEALLADTKSAAKRQGLKGV</sequence>
<keyword evidence="2" id="KW-1185">Reference proteome</keyword>
<gene>
    <name evidence="1" type="ORF">GCM10011390_44040</name>
</gene>
<reference evidence="1" key="1">
    <citation type="journal article" date="2014" name="Int. J. Syst. Evol. Microbiol.">
        <title>Complete genome sequence of Corynebacterium casei LMG S-19264T (=DSM 44701T), isolated from a smear-ripened cheese.</title>
        <authorList>
            <consortium name="US DOE Joint Genome Institute (JGI-PGF)"/>
            <person name="Walter F."/>
            <person name="Albersmeier A."/>
            <person name="Kalinowski J."/>
            <person name="Ruckert C."/>
        </authorList>
    </citation>
    <scope>NUCLEOTIDE SEQUENCE</scope>
    <source>
        <strain evidence="1">CGMCC 1.15367</strain>
    </source>
</reference>
<dbReference type="AlphaFoldDB" id="A0A917ECT1"/>
<dbReference type="Proteomes" id="UP000644699">
    <property type="component" value="Unassembled WGS sequence"/>
</dbReference>
<accession>A0A917ECT1</accession>
<comment type="caution">
    <text evidence="1">The sequence shown here is derived from an EMBL/GenBank/DDBJ whole genome shotgun (WGS) entry which is preliminary data.</text>
</comment>
<evidence type="ECO:0000313" key="2">
    <source>
        <dbReference type="Proteomes" id="UP000644699"/>
    </source>
</evidence>
<reference evidence="1" key="2">
    <citation type="submission" date="2020-09" db="EMBL/GenBank/DDBJ databases">
        <authorList>
            <person name="Sun Q."/>
            <person name="Zhou Y."/>
        </authorList>
    </citation>
    <scope>NUCLEOTIDE SEQUENCE</scope>
    <source>
        <strain evidence="1">CGMCC 1.15367</strain>
    </source>
</reference>